<name>A0ABV6C505_9ACTN</name>
<dbReference type="Pfam" id="PF03109">
    <property type="entry name" value="ABC1"/>
    <property type="match status" value="1"/>
</dbReference>
<gene>
    <name evidence="4" type="ORF">ACFFRE_11620</name>
</gene>
<organism evidence="4 5">
    <name type="scientific">Aciditerrimonas ferrireducens</name>
    <dbReference type="NCBI Taxonomy" id="667306"/>
    <lineage>
        <taxon>Bacteria</taxon>
        <taxon>Bacillati</taxon>
        <taxon>Actinomycetota</taxon>
        <taxon>Acidimicrobiia</taxon>
        <taxon>Acidimicrobiales</taxon>
        <taxon>Acidimicrobiaceae</taxon>
        <taxon>Aciditerrimonas</taxon>
    </lineage>
</organism>
<feature type="domain" description="ABC1 atypical kinase-like" evidence="3">
    <location>
        <begin position="126"/>
        <end position="370"/>
    </location>
</feature>
<proteinExistence type="inferred from homology"/>
<dbReference type="InterPro" id="IPR050154">
    <property type="entry name" value="UbiB_kinase"/>
</dbReference>
<keyword evidence="4" id="KW-0418">Kinase</keyword>
<dbReference type="InterPro" id="IPR004147">
    <property type="entry name" value="ABC1_dom"/>
</dbReference>
<feature type="region of interest" description="Disordered" evidence="2">
    <location>
        <begin position="1"/>
        <end position="22"/>
    </location>
</feature>
<accession>A0ABV6C505</accession>
<evidence type="ECO:0000256" key="2">
    <source>
        <dbReference type="SAM" id="MobiDB-lite"/>
    </source>
</evidence>
<dbReference type="EMBL" id="JBHLYQ010000153">
    <property type="protein sequence ID" value="MFC0082780.1"/>
    <property type="molecule type" value="Genomic_DNA"/>
</dbReference>
<keyword evidence="4" id="KW-0808">Transferase</keyword>
<dbReference type="SUPFAM" id="SSF56112">
    <property type="entry name" value="Protein kinase-like (PK-like)"/>
    <property type="match status" value="1"/>
</dbReference>
<dbReference type="PANTHER" id="PTHR10566:SF113">
    <property type="entry name" value="PROTEIN ACTIVITY OF BC1 COMPLEX KINASE 7, CHLOROPLASTIC"/>
    <property type="match status" value="1"/>
</dbReference>
<dbReference type="InterPro" id="IPR011009">
    <property type="entry name" value="Kinase-like_dom_sf"/>
</dbReference>
<evidence type="ECO:0000313" key="5">
    <source>
        <dbReference type="Proteomes" id="UP001589788"/>
    </source>
</evidence>
<dbReference type="RefSeq" id="WP_377790424.1">
    <property type="nucleotide sequence ID" value="NZ_JBHLYQ010000153.1"/>
</dbReference>
<evidence type="ECO:0000256" key="1">
    <source>
        <dbReference type="ARBA" id="ARBA00009670"/>
    </source>
</evidence>
<protein>
    <submittedName>
        <fullName evidence="4">ABC1 kinase family protein</fullName>
    </submittedName>
</protein>
<dbReference type="PANTHER" id="PTHR10566">
    <property type="entry name" value="CHAPERONE-ACTIVITY OF BC1 COMPLEX CABC1 -RELATED"/>
    <property type="match status" value="1"/>
</dbReference>
<comment type="caution">
    <text evidence="4">The sequence shown here is derived from an EMBL/GenBank/DDBJ whole genome shotgun (WGS) entry which is preliminary data.</text>
</comment>
<keyword evidence="5" id="KW-1185">Reference proteome</keyword>
<comment type="similarity">
    <text evidence="1">Belongs to the protein kinase superfamily. ADCK protein kinase family.</text>
</comment>
<dbReference type="CDD" id="cd05121">
    <property type="entry name" value="ABC1_ADCK3-like"/>
    <property type="match status" value="1"/>
</dbReference>
<dbReference type="GO" id="GO:0016301">
    <property type="term" value="F:kinase activity"/>
    <property type="evidence" value="ECO:0007669"/>
    <property type="project" value="UniProtKB-KW"/>
</dbReference>
<evidence type="ECO:0000259" key="3">
    <source>
        <dbReference type="Pfam" id="PF03109"/>
    </source>
</evidence>
<evidence type="ECO:0000313" key="4">
    <source>
        <dbReference type="EMBL" id="MFC0082780.1"/>
    </source>
</evidence>
<dbReference type="Proteomes" id="UP001589788">
    <property type="component" value="Unassembled WGS sequence"/>
</dbReference>
<reference evidence="4 5" key="1">
    <citation type="submission" date="2024-09" db="EMBL/GenBank/DDBJ databases">
        <authorList>
            <person name="Sun Q."/>
            <person name="Mori K."/>
        </authorList>
    </citation>
    <scope>NUCLEOTIDE SEQUENCE [LARGE SCALE GENOMIC DNA]</scope>
    <source>
        <strain evidence="4 5">JCM 15389</strain>
    </source>
</reference>
<sequence length="537" mass="56642">MEPASEDGPAPSGPARSPWVEPGDHAGWLTGVEGLREEAAGVARRALARRRLPPAPRLASTVAHLGSAVGGWWLTARGTARSRAVLAARVRRAFERLGPTYVKLAQIVSAGEGIFPAELVAEMRKCRDQVPPVAFGAIRGVVEAELGASLSETFRSFDAQPLAAASIAQVHAAELRDGTPVVVKVQRPGIEGRVQRDVAMMAWLAERLVGRIPVAALANPPGLVEVFAETIVEELDFRLEAAHMLEVAGVLAAMGQDQLVVPRPHRELVTRRVLVMERLFGLPWGDGQVLRQAGVDPEAALRVALVSLLEGAMVAGVFHGDLHGGNLVVLRDGRVGLLDFGITGRLGPAERRALVRLLLAVTTNDVAGQVEALQTLGALPADRTTAEVIEALGLDRPPLDPLTVSVEELVAEVRQVVSALLGLGARLPKALVLFVKDLVFLDGALAAMAPDLDVLAEVVGLVRYFQTRHGAQLAADLGMDPAAPVPVDLAGVAASFGAPGATSGLTVAELNARRREVRTRLEAWRSGGGRGDAAERS</sequence>